<accession>A0A024S8B0</accession>
<dbReference type="GO" id="GO:0070086">
    <property type="term" value="P:ubiquitin-dependent endocytosis"/>
    <property type="evidence" value="ECO:0007669"/>
    <property type="project" value="TreeGrafter"/>
</dbReference>
<feature type="region of interest" description="Disordered" evidence="1">
    <location>
        <begin position="17"/>
        <end position="52"/>
    </location>
</feature>
<reference evidence="4" key="1">
    <citation type="journal article" date="2013" name="Ind. Biotechnol.">
        <title>Comparative genomics analysis of Trichoderma reesei strains.</title>
        <authorList>
            <person name="Koike H."/>
            <person name="Aerts A."/>
            <person name="LaButti K."/>
            <person name="Grigoriev I.V."/>
            <person name="Baker S.E."/>
        </authorList>
    </citation>
    <scope>NUCLEOTIDE SEQUENCE [LARGE SCALE GENOMIC DNA]</scope>
    <source>
        <strain evidence="4">ATCC 56765 / BCRC 32924 / NRRL 11460 / Rut C-30</strain>
    </source>
</reference>
<dbReference type="GO" id="GO:0005829">
    <property type="term" value="C:cytosol"/>
    <property type="evidence" value="ECO:0007669"/>
    <property type="project" value="TreeGrafter"/>
</dbReference>
<name>A0A024S8B0_HYPJR</name>
<evidence type="ECO:0000259" key="2">
    <source>
        <dbReference type="Pfam" id="PF13002"/>
    </source>
</evidence>
<dbReference type="InterPro" id="IPR024391">
    <property type="entry name" value="LDB19_N"/>
</dbReference>
<organism evidence="3 4">
    <name type="scientific">Hypocrea jecorina (strain ATCC 56765 / BCRC 32924 / NRRL 11460 / Rut C-30)</name>
    <name type="common">Trichoderma reesei</name>
    <dbReference type="NCBI Taxonomy" id="1344414"/>
    <lineage>
        <taxon>Eukaryota</taxon>
        <taxon>Fungi</taxon>
        <taxon>Dikarya</taxon>
        <taxon>Ascomycota</taxon>
        <taxon>Pezizomycotina</taxon>
        <taxon>Sordariomycetes</taxon>
        <taxon>Hypocreomycetidae</taxon>
        <taxon>Hypocreales</taxon>
        <taxon>Hypocreaceae</taxon>
        <taxon>Trichoderma</taxon>
    </lineage>
</organism>
<gene>
    <name evidence="3" type="ORF">M419DRAFT_141598</name>
</gene>
<sequence length="494" mass="54698">MPHLVSSFLRSSTNSIPHIKAVSRSRNTSRSTSRSASRNTSPHASDSDDRHAVKMPDLAEAIRKHHRLSLHFGRSASKERHQHVPYSPVVIDWSVESPPVVFHGNAEDSTGALVSGQLYLDIKEDLVDVESFEASLNLIVTHKRPFQNNCSECQTQSTEVEKLKLLAHPVPLRKGKHQFPFSILLPGHLPASMDTPVVSIAYVLSAEAQFLTAPTAPEGFSTISSAKFERIIDVKRTLPEPLYPHNSVRVFPPTNIKAAASYVSVVHPTGNNKMTLKLDGLMTHNERVKTVDLWKLKKLTWKLEETIKTVAPACERHNPGLAESATKGLPRSETRVVGEQTLNQGWKSDYSGTDGIVDMEFEFCVNQLKPHSNALKYACDMKTPDGTEVTHSLLLELVVSKEYAQEGRTNVSHQTGTGRILRMHFAVVLTDNGGLSVSWDNEAPPVYQDVPPSPPEYAEDEMSPTPPIEYYDLEELVAARATAPNSRRGSQELS</sequence>
<dbReference type="AlphaFoldDB" id="A0A024S8B0"/>
<dbReference type="OrthoDB" id="3832628at2759"/>
<dbReference type="GO" id="GO:0030674">
    <property type="term" value="F:protein-macromolecule adaptor activity"/>
    <property type="evidence" value="ECO:0007669"/>
    <property type="project" value="TreeGrafter"/>
</dbReference>
<dbReference type="Proteomes" id="UP000024376">
    <property type="component" value="Unassembled WGS sequence"/>
</dbReference>
<proteinExistence type="predicted"/>
<dbReference type="InterPro" id="IPR014752">
    <property type="entry name" value="Arrestin-like_C"/>
</dbReference>
<dbReference type="HOGENOM" id="CLU_026015_1_0_1"/>
<dbReference type="PANTHER" id="PTHR11188:SF76">
    <property type="entry name" value="PROTEIN LDB19"/>
    <property type="match status" value="1"/>
</dbReference>
<dbReference type="Gene3D" id="2.60.40.640">
    <property type="match status" value="1"/>
</dbReference>
<protein>
    <recommendedName>
        <fullName evidence="2">LDB19 N-terminal domain-containing protein</fullName>
    </recommendedName>
</protein>
<dbReference type="GO" id="GO:0031625">
    <property type="term" value="F:ubiquitin protein ligase binding"/>
    <property type="evidence" value="ECO:0007669"/>
    <property type="project" value="TreeGrafter"/>
</dbReference>
<dbReference type="KEGG" id="trr:M419DRAFT_141598"/>
<evidence type="ECO:0000313" key="4">
    <source>
        <dbReference type="Proteomes" id="UP000024376"/>
    </source>
</evidence>
<feature type="domain" description="LDB19 N-terminal" evidence="2">
    <location>
        <begin position="138"/>
        <end position="318"/>
    </location>
</feature>
<dbReference type="GO" id="GO:0005886">
    <property type="term" value="C:plasma membrane"/>
    <property type="evidence" value="ECO:0007669"/>
    <property type="project" value="TreeGrafter"/>
</dbReference>
<evidence type="ECO:0000313" key="3">
    <source>
        <dbReference type="EMBL" id="ETS01574.1"/>
    </source>
</evidence>
<dbReference type="Pfam" id="PF13002">
    <property type="entry name" value="LDB19"/>
    <property type="match status" value="1"/>
</dbReference>
<dbReference type="PANTHER" id="PTHR11188">
    <property type="entry name" value="ARRESTIN DOMAIN CONTAINING PROTEIN"/>
    <property type="match status" value="1"/>
</dbReference>
<dbReference type="InterPro" id="IPR050357">
    <property type="entry name" value="Arrestin_domain-protein"/>
</dbReference>
<evidence type="ECO:0000256" key="1">
    <source>
        <dbReference type="SAM" id="MobiDB-lite"/>
    </source>
</evidence>
<dbReference type="EMBL" id="KI911148">
    <property type="protein sequence ID" value="ETS01574.1"/>
    <property type="molecule type" value="Genomic_DNA"/>
</dbReference>
<feature type="compositionally biased region" description="Low complexity" evidence="1">
    <location>
        <begin position="24"/>
        <end position="41"/>
    </location>
</feature>